<protein>
    <submittedName>
        <fullName evidence="1">Uncharacterized protein</fullName>
    </submittedName>
</protein>
<reference evidence="1" key="1">
    <citation type="journal article" date="2014" name="Front. Microbiol.">
        <title>High frequency of phylogenetically diverse reductive dehalogenase-homologous genes in deep subseafloor sedimentary metagenomes.</title>
        <authorList>
            <person name="Kawai M."/>
            <person name="Futagami T."/>
            <person name="Toyoda A."/>
            <person name="Takaki Y."/>
            <person name="Nishi S."/>
            <person name="Hori S."/>
            <person name="Arai W."/>
            <person name="Tsubouchi T."/>
            <person name="Morono Y."/>
            <person name="Uchiyama I."/>
            <person name="Ito T."/>
            <person name="Fujiyama A."/>
            <person name="Inagaki F."/>
            <person name="Takami H."/>
        </authorList>
    </citation>
    <scope>NUCLEOTIDE SEQUENCE</scope>
    <source>
        <strain evidence="1">Expedition CK06-06</strain>
    </source>
</reference>
<gene>
    <name evidence="1" type="ORF">S01H4_30825</name>
</gene>
<name>X1A1W4_9ZZZZ</name>
<evidence type="ECO:0000313" key="1">
    <source>
        <dbReference type="EMBL" id="GAG76025.1"/>
    </source>
</evidence>
<organism evidence="1">
    <name type="scientific">marine sediment metagenome</name>
    <dbReference type="NCBI Taxonomy" id="412755"/>
    <lineage>
        <taxon>unclassified sequences</taxon>
        <taxon>metagenomes</taxon>
        <taxon>ecological metagenomes</taxon>
    </lineage>
</organism>
<dbReference type="EMBL" id="BART01015945">
    <property type="protein sequence ID" value="GAG76025.1"/>
    <property type="molecule type" value="Genomic_DNA"/>
</dbReference>
<dbReference type="AlphaFoldDB" id="X1A1W4"/>
<comment type="caution">
    <text evidence="1">The sequence shown here is derived from an EMBL/GenBank/DDBJ whole genome shotgun (WGS) entry which is preliminary data.</text>
</comment>
<feature type="non-terminal residue" evidence="1">
    <location>
        <position position="1"/>
    </location>
</feature>
<sequence>VPGIPKRTVKLLDVERVLRKRYRKPFRKGIELTDSKKWIEKIRFAIDRPGEFREITLKGLRTQRKRKIKNKRRK</sequence>
<accession>X1A1W4</accession>
<proteinExistence type="predicted"/>